<name>A0A7L6N7G3_9MOLU</name>
<evidence type="ECO:0000256" key="2">
    <source>
        <dbReference type="ARBA" id="ARBA00022553"/>
    </source>
</evidence>
<dbReference type="RefSeq" id="WP_312031769.1">
    <property type="nucleotide sequence ID" value="NZ_CP051151.1"/>
</dbReference>
<dbReference type="InterPro" id="IPR010209">
    <property type="entry name" value="Ion_transpt_RnfG/RsxG"/>
</dbReference>
<reference evidence="8 9" key="1">
    <citation type="submission" date="2020-04" db="EMBL/GenBank/DDBJ databases">
        <authorList>
            <person name="Zheng R.K."/>
            <person name="Sun C.M."/>
        </authorList>
    </citation>
    <scope>NUCLEOTIDE SEQUENCE [LARGE SCALE GENOMIC DNA]</scope>
    <source>
        <strain evidence="9">zrk29</strain>
    </source>
</reference>
<keyword evidence="9" id="KW-1185">Reference proteome</keyword>
<gene>
    <name evidence="8" type="ORF">HF295_08615</name>
</gene>
<protein>
    <submittedName>
        <fullName evidence="8">FMN-binding protein</fullName>
    </submittedName>
</protein>
<keyword evidence="2" id="KW-0597">Phosphoprotein</keyword>
<dbReference type="GO" id="GO:0005886">
    <property type="term" value="C:plasma membrane"/>
    <property type="evidence" value="ECO:0007669"/>
    <property type="project" value="InterPro"/>
</dbReference>
<evidence type="ECO:0000256" key="3">
    <source>
        <dbReference type="ARBA" id="ARBA00022630"/>
    </source>
</evidence>
<evidence type="ECO:0000256" key="4">
    <source>
        <dbReference type="ARBA" id="ARBA00022643"/>
    </source>
</evidence>
<dbReference type="GO" id="GO:0022900">
    <property type="term" value="P:electron transport chain"/>
    <property type="evidence" value="ECO:0007669"/>
    <property type="project" value="InterPro"/>
</dbReference>
<feature type="domain" description="FMN-binding" evidence="7">
    <location>
        <begin position="312"/>
        <end position="397"/>
    </location>
</feature>
<keyword evidence="4" id="KW-0288">FMN</keyword>
<feature type="coiled-coil region" evidence="6">
    <location>
        <begin position="33"/>
        <end position="69"/>
    </location>
</feature>
<keyword evidence="5" id="KW-0249">Electron transport</keyword>
<dbReference type="InterPro" id="IPR007329">
    <property type="entry name" value="FMN-bd"/>
</dbReference>
<dbReference type="GO" id="GO:0009055">
    <property type="term" value="F:electron transfer activity"/>
    <property type="evidence" value="ECO:0007669"/>
    <property type="project" value="InterPro"/>
</dbReference>
<evidence type="ECO:0000256" key="6">
    <source>
        <dbReference type="SAM" id="Coils"/>
    </source>
</evidence>
<evidence type="ECO:0000256" key="1">
    <source>
        <dbReference type="ARBA" id="ARBA00022448"/>
    </source>
</evidence>
<proteinExistence type="predicted"/>
<dbReference type="GO" id="GO:0010181">
    <property type="term" value="F:FMN binding"/>
    <property type="evidence" value="ECO:0007669"/>
    <property type="project" value="InterPro"/>
</dbReference>
<evidence type="ECO:0000313" key="9">
    <source>
        <dbReference type="Proteomes" id="UP000512167"/>
    </source>
</evidence>
<keyword evidence="1" id="KW-0813">Transport</keyword>
<evidence type="ECO:0000256" key="5">
    <source>
        <dbReference type="ARBA" id="ARBA00022982"/>
    </source>
</evidence>
<keyword evidence="3" id="KW-0285">Flavoprotein</keyword>
<dbReference type="PANTHER" id="PTHR36118:SF1">
    <property type="entry name" value="ION-TRANSLOCATING OXIDOREDUCTASE COMPLEX SUBUNIT G"/>
    <property type="match status" value="1"/>
</dbReference>
<dbReference type="Pfam" id="PF04205">
    <property type="entry name" value="FMN_bind"/>
    <property type="match status" value="3"/>
</dbReference>
<feature type="domain" description="FMN-binding" evidence="7">
    <location>
        <begin position="122"/>
        <end position="206"/>
    </location>
</feature>
<evidence type="ECO:0000259" key="7">
    <source>
        <dbReference type="SMART" id="SM00900"/>
    </source>
</evidence>
<sequence length="586" mass="64305">MKQFFNKNGMVLTLSAILLVIFVFGGMYSRYMSTQLDSHIEEYEQEQAEKEAEEALRKYRQSLIDLVDNGVELQDYTSSQVERLYATPETGVEYQPQLIEAYQVLNDSDQAIAVVYVIETIGRSEGVRVAYSISLETDQVTDIVVVSHNETTQVENDYYNLLDENFFNQFNNLDFNVVELGFDSVSGATSSSEAFETGLNYARVLYANDFDFEIPQPTIEFVFNSMVFNYDLSTITSFELVADVSFDGGNKQALIGFDTAYNFVQVLQGDTLTEDEQLAFASQAEAASTITEMVEVLAYDDDNQVITIKVFGFNKNGITLDVQLNASGTSVTSISMVSTSENYDSEYYGGYDGDPAPAVEDAYINEFNTNGTVLDAVAGATRTSEAMTAAVEWAKNFGASSGVVDVSVDAFDFNYDLTTLVDYPFVADITFDSDKQATILVGADYNYGGLVSGIEPGQDVINALTDPLEAANSIDDMVDIISYDSTNHTIEILVFGFNRDGITLLAQLNNDESLVESVSIVTTKENYDSEYYGGYDGDPAPAVENGFINQYNTDGTIIDGVAGATRTSNAMTAALEWLNTFMNGGN</sequence>
<keyword evidence="6" id="KW-0175">Coiled coil</keyword>
<dbReference type="AlphaFoldDB" id="A0A7L6N7G3"/>
<feature type="domain" description="FMN-binding" evidence="7">
    <location>
        <begin position="496"/>
        <end position="581"/>
    </location>
</feature>
<dbReference type="EMBL" id="CP051151">
    <property type="protein sequence ID" value="QLY40915.1"/>
    <property type="molecule type" value="Genomic_DNA"/>
</dbReference>
<dbReference type="SMART" id="SM00900">
    <property type="entry name" value="FMN_bind"/>
    <property type="match status" value="3"/>
</dbReference>
<dbReference type="PANTHER" id="PTHR36118">
    <property type="entry name" value="ION-TRANSLOCATING OXIDOREDUCTASE COMPLEX SUBUNIT G"/>
    <property type="match status" value="1"/>
</dbReference>
<dbReference type="Proteomes" id="UP000512167">
    <property type="component" value="Chromosome"/>
</dbReference>
<dbReference type="KEGG" id="tbk:HF295_08615"/>
<accession>A0A7L6N7G3</accession>
<evidence type="ECO:0000313" key="8">
    <source>
        <dbReference type="EMBL" id="QLY40915.1"/>
    </source>
</evidence>
<organism evidence="8 9">
    <name type="scientific">Hujiaoplasma nucleasis</name>
    <dbReference type="NCBI Taxonomy" id="2725268"/>
    <lineage>
        <taxon>Bacteria</taxon>
        <taxon>Bacillati</taxon>
        <taxon>Mycoplasmatota</taxon>
        <taxon>Mollicutes</taxon>
        <taxon>Candidatus Izemoplasmatales</taxon>
        <taxon>Hujiaoplasmataceae</taxon>
        <taxon>Hujiaoplasma</taxon>
    </lineage>
</organism>